<evidence type="ECO:0000256" key="19">
    <source>
        <dbReference type="ARBA" id="ARBA00048367"/>
    </source>
</evidence>
<sequence length="364" mass="41925">MEPYKQRKDSSRVPINERYIVQGYIAAGTYGKVYKAIEKSTQSLVAIKKFKNDAKDTEPLFHTGVTQSAIREMSLCRELQHKHVSRLMHIHLERKCVYMVFEYAEHDLLQVIHYHSHAEVPPLPLVSVKSILSQLLHGLAYLHENRVLHRDLKPANIMVSADGVVKIGDLGLARSFADPLNTLYAGDKVVVTIWYRAPELLLGARHYTPAVDLWAVGCILGELISLRPLFKGEETKMEITGLNQKKHTTMPFQENQFLKIIQVLGTPTLDEWPSLQQYPEWQQLGKFTQFPKNLHAWYANHCNYPDGVGPFKLLEKLLIYDPLKRVSAEDAILDDWFFNEPNLRDNVFVMRYPKRKIHKGDSDL</sequence>
<keyword evidence="9" id="KW-0547">Nucleotide-binding</keyword>
<dbReference type="PROSITE" id="PS50011">
    <property type="entry name" value="PROTEIN_KINASE_DOM"/>
    <property type="match status" value="1"/>
</dbReference>
<dbReference type="STRING" id="52247.A0A4T0X6P8"/>
<comment type="catalytic activity">
    <reaction evidence="19">
        <text>L-seryl-[protein] + ATP = O-phospho-L-seryl-[protein] + ADP + H(+)</text>
        <dbReference type="Rhea" id="RHEA:17989"/>
        <dbReference type="Rhea" id="RHEA-COMP:9863"/>
        <dbReference type="Rhea" id="RHEA-COMP:11604"/>
        <dbReference type="ChEBI" id="CHEBI:15378"/>
        <dbReference type="ChEBI" id="CHEBI:29999"/>
        <dbReference type="ChEBI" id="CHEBI:30616"/>
        <dbReference type="ChEBI" id="CHEBI:83421"/>
        <dbReference type="ChEBI" id="CHEBI:456216"/>
        <dbReference type="EC" id="2.7.11.22"/>
    </reaction>
</comment>
<evidence type="ECO:0000313" key="22">
    <source>
        <dbReference type="EMBL" id="TID30737.1"/>
    </source>
</evidence>
<dbReference type="AlphaFoldDB" id="A0A4T0X6P8"/>
<dbReference type="FunFam" id="1.10.510.10:FF:000408">
    <property type="entry name" value="Serine/threonine-protein kinase SSN3"/>
    <property type="match status" value="1"/>
</dbReference>
<keyword evidence="10" id="KW-0418">Kinase</keyword>
<evidence type="ECO:0000256" key="3">
    <source>
        <dbReference type="ARBA" id="ARBA00012409"/>
    </source>
</evidence>
<comment type="catalytic activity">
    <reaction evidence="20">
        <text>[DNA-directed RNA polymerase] + ATP = phospho-[DNA-directed RNA polymerase] + ADP + H(+)</text>
        <dbReference type="Rhea" id="RHEA:10216"/>
        <dbReference type="Rhea" id="RHEA-COMP:11321"/>
        <dbReference type="Rhea" id="RHEA-COMP:11322"/>
        <dbReference type="ChEBI" id="CHEBI:15378"/>
        <dbReference type="ChEBI" id="CHEBI:30616"/>
        <dbReference type="ChEBI" id="CHEBI:43176"/>
        <dbReference type="ChEBI" id="CHEBI:68546"/>
        <dbReference type="ChEBI" id="CHEBI:456216"/>
        <dbReference type="EC" id="2.7.11.23"/>
    </reaction>
</comment>
<dbReference type="EC" id="2.7.11.22" evidence="4"/>
<dbReference type="GO" id="GO:0004693">
    <property type="term" value="F:cyclin-dependent protein serine/threonine kinase activity"/>
    <property type="evidence" value="ECO:0007669"/>
    <property type="project" value="UniProtKB-EC"/>
</dbReference>
<gene>
    <name evidence="22" type="ORF">CANINC_000653</name>
</gene>
<dbReference type="EMBL" id="SELW01000121">
    <property type="protein sequence ID" value="TID30737.1"/>
    <property type="molecule type" value="Genomic_DNA"/>
</dbReference>
<keyword evidence="16" id="KW-0539">Nucleus</keyword>
<evidence type="ECO:0000256" key="17">
    <source>
        <dbReference type="ARBA" id="ARBA00041823"/>
    </source>
</evidence>
<dbReference type="InterPro" id="IPR000719">
    <property type="entry name" value="Prot_kinase_dom"/>
</dbReference>
<dbReference type="PANTHER" id="PTHR24056:SF495">
    <property type="entry name" value="CYCLIN-DEPENDENT KINASE 8-RELATED"/>
    <property type="match status" value="1"/>
</dbReference>
<dbReference type="GO" id="GO:0016592">
    <property type="term" value="C:mediator complex"/>
    <property type="evidence" value="ECO:0007669"/>
    <property type="project" value="TreeGrafter"/>
</dbReference>
<feature type="domain" description="Protein kinase" evidence="21">
    <location>
        <begin position="19"/>
        <end position="337"/>
    </location>
</feature>
<comment type="caution">
    <text evidence="22">The sequence shown here is derived from an EMBL/GenBank/DDBJ whole genome shotgun (WGS) entry which is preliminary data.</text>
</comment>
<reference evidence="22 23" key="1">
    <citation type="journal article" date="2019" name="Front. Genet.">
        <title>Whole-Genome Sequencing of the Opportunistic Yeast Pathogen Candida inconspicua Uncovers Its Hybrid Origin.</title>
        <authorList>
            <person name="Mixao V."/>
            <person name="Hansen A.P."/>
            <person name="Saus E."/>
            <person name="Boekhout T."/>
            <person name="Lass-Florl C."/>
            <person name="Gabaldon T."/>
        </authorList>
    </citation>
    <scope>NUCLEOTIDE SEQUENCE [LARGE SCALE GENOMIC DNA]</scope>
    <source>
        <strain evidence="22 23">CBS 180</strain>
    </source>
</reference>
<organism evidence="22 23">
    <name type="scientific">Pichia inconspicua</name>
    <dbReference type="NCBI Taxonomy" id="52247"/>
    <lineage>
        <taxon>Eukaryota</taxon>
        <taxon>Fungi</taxon>
        <taxon>Dikarya</taxon>
        <taxon>Ascomycota</taxon>
        <taxon>Saccharomycotina</taxon>
        <taxon>Pichiomycetes</taxon>
        <taxon>Pichiales</taxon>
        <taxon>Pichiaceae</taxon>
        <taxon>Pichia</taxon>
    </lineage>
</organism>
<dbReference type="GO" id="GO:0008353">
    <property type="term" value="F:RNA polymerase II CTD heptapeptide repeat kinase activity"/>
    <property type="evidence" value="ECO:0007669"/>
    <property type="project" value="UniProtKB-EC"/>
</dbReference>
<dbReference type="Pfam" id="PF00069">
    <property type="entry name" value="Pkinase"/>
    <property type="match status" value="1"/>
</dbReference>
<evidence type="ECO:0000256" key="8">
    <source>
        <dbReference type="ARBA" id="ARBA00022723"/>
    </source>
</evidence>
<keyword evidence="14" id="KW-0010">Activator</keyword>
<keyword evidence="5" id="KW-0678">Repressor</keyword>
<evidence type="ECO:0000256" key="6">
    <source>
        <dbReference type="ARBA" id="ARBA00022527"/>
    </source>
</evidence>
<evidence type="ECO:0000256" key="2">
    <source>
        <dbReference type="ARBA" id="ARBA00006485"/>
    </source>
</evidence>
<name>A0A4T0X6P8_9ASCO</name>
<dbReference type="SMART" id="SM00220">
    <property type="entry name" value="S_TKc"/>
    <property type="match status" value="1"/>
</dbReference>
<dbReference type="InterPro" id="IPR050108">
    <property type="entry name" value="CDK"/>
</dbReference>
<evidence type="ECO:0000256" key="4">
    <source>
        <dbReference type="ARBA" id="ARBA00012425"/>
    </source>
</evidence>
<comment type="catalytic activity">
    <reaction evidence="18">
        <text>L-threonyl-[protein] + ATP = O-phospho-L-threonyl-[protein] + ADP + H(+)</text>
        <dbReference type="Rhea" id="RHEA:46608"/>
        <dbReference type="Rhea" id="RHEA-COMP:11060"/>
        <dbReference type="Rhea" id="RHEA-COMP:11605"/>
        <dbReference type="ChEBI" id="CHEBI:15378"/>
        <dbReference type="ChEBI" id="CHEBI:30013"/>
        <dbReference type="ChEBI" id="CHEBI:30616"/>
        <dbReference type="ChEBI" id="CHEBI:61977"/>
        <dbReference type="ChEBI" id="CHEBI:456216"/>
        <dbReference type="EC" id="2.7.11.22"/>
    </reaction>
</comment>
<comment type="similarity">
    <text evidence="2">Belongs to the protein kinase superfamily. CMGC Ser/Thr protein kinase family. CDC2/CDKX subfamily.</text>
</comment>
<evidence type="ECO:0000256" key="9">
    <source>
        <dbReference type="ARBA" id="ARBA00022741"/>
    </source>
</evidence>
<evidence type="ECO:0000256" key="15">
    <source>
        <dbReference type="ARBA" id="ARBA00023163"/>
    </source>
</evidence>
<evidence type="ECO:0000256" key="18">
    <source>
        <dbReference type="ARBA" id="ARBA00047811"/>
    </source>
</evidence>
<dbReference type="EC" id="2.7.11.23" evidence="3"/>
<dbReference type="SUPFAM" id="SSF56112">
    <property type="entry name" value="Protein kinase-like (PK-like)"/>
    <property type="match status" value="1"/>
</dbReference>
<dbReference type="PANTHER" id="PTHR24056">
    <property type="entry name" value="CELL DIVISION PROTEIN KINASE"/>
    <property type="match status" value="1"/>
</dbReference>
<evidence type="ECO:0000256" key="5">
    <source>
        <dbReference type="ARBA" id="ARBA00022491"/>
    </source>
</evidence>
<keyword evidence="7" id="KW-0808">Transferase</keyword>
<evidence type="ECO:0000256" key="11">
    <source>
        <dbReference type="ARBA" id="ARBA00022840"/>
    </source>
</evidence>
<evidence type="ECO:0000256" key="14">
    <source>
        <dbReference type="ARBA" id="ARBA00023159"/>
    </source>
</evidence>
<dbReference type="Proteomes" id="UP000307173">
    <property type="component" value="Unassembled WGS sequence"/>
</dbReference>
<keyword evidence="12" id="KW-0460">Magnesium</keyword>
<keyword evidence="11" id="KW-0067">ATP-binding</keyword>
<dbReference type="Gene3D" id="3.30.200.20">
    <property type="entry name" value="Phosphorylase Kinase, domain 1"/>
    <property type="match status" value="1"/>
</dbReference>
<keyword evidence="23" id="KW-1185">Reference proteome</keyword>
<dbReference type="GO" id="GO:0005524">
    <property type="term" value="F:ATP binding"/>
    <property type="evidence" value="ECO:0007669"/>
    <property type="project" value="UniProtKB-KW"/>
</dbReference>
<proteinExistence type="inferred from homology"/>
<evidence type="ECO:0000256" key="20">
    <source>
        <dbReference type="ARBA" id="ARBA00049280"/>
    </source>
</evidence>
<keyword evidence="6" id="KW-0723">Serine/threonine-protein kinase</keyword>
<protein>
    <recommendedName>
        <fullName evidence="17">Cyclin-dependent kinase 8</fullName>
        <ecNumber evidence="4">2.7.11.22</ecNumber>
        <ecNumber evidence="3">2.7.11.23</ecNumber>
    </recommendedName>
</protein>
<dbReference type="Gene3D" id="1.10.510.10">
    <property type="entry name" value="Transferase(Phosphotransferase) domain 1"/>
    <property type="match status" value="1"/>
</dbReference>
<evidence type="ECO:0000256" key="13">
    <source>
        <dbReference type="ARBA" id="ARBA00023015"/>
    </source>
</evidence>
<dbReference type="OrthoDB" id="6284126at2759"/>
<accession>A0A4T0X6P8</accession>
<evidence type="ECO:0000256" key="7">
    <source>
        <dbReference type="ARBA" id="ARBA00022679"/>
    </source>
</evidence>
<keyword evidence="13" id="KW-0805">Transcription regulation</keyword>
<comment type="subcellular location">
    <subcellularLocation>
        <location evidence="1">Nucleus</location>
    </subcellularLocation>
</comment>
<dbReference type="GO" id="GO:0046872">
    <property type="term" value="F:metal ion binding"/>
    <property type="evidence" value="ECO:0007669"/>
    <property type="project" value="UniProtKB-KW"/>
</dbReference>
<evidence type="ECO:0000256" key="12">
    <source>
        <dbReference type="ARBA" id="ARBA00022842"/>
    </source>
</evidence>
<evidence type="ECO:0000256" key="1">
    <source>
        <dbReference type="ARBA" id="ARBA00004123"/>
    </source>
</evidence>
<evidence type="ECO:0000256" key="16">
    <source>
        <dbReference type="ARBA" id="ARBA00023242"/>
    </source>
</evidence>
<keyword evidence="8" id="KW-0479">Metal-binding</keyword>
<evidence type="ECO:0000256" key="10">
    <source>
        <dbReference type="ARBA" id="ARBA00022777"/>
    </source>
</evidence>
<dbReference type="InterPro" id="IPR011009">
    <property type="entry name" value="Kinase-like_dom_sf"/>
</dbReference>
<dbReference type="PROSITE" id="PS00108">
    <property type="entry name" value="PROTEIN_KINASE_ST"/>
    <property type="match status" value="1"/>
</dbReference>
<evidence type="ECO:0000259" key="21">
    <source>
        <dbReference type="PROSITE" id="PS50011"/>
    </source>
</evidence>
<evidence type="ECO:0000313" key="23">
    <source>
        <dbReference type="Proteomes" id="UP000307173"/>
    </source>
</evidence>
<dbReference type="InterPro" id="IPR008271">
    <property type="entry name" value="Ser/Thr_kinase_AS"/>
</dbReference>
<keyword evidence="15" id="KW-0804">Transcription</keyword>